<dbReference type="InterPro" id="IPR050557">
    <property type="entry name" value="RTX_toxin/Mannuronan_C5-epim"/>
</dbReference>
<protein>
    <recommendedName>
        <fullName evidence="5">Peptidase M10 serralysin C-terminal domain-containing protein</fullName>
    </recommendedName>
</protein>
<dbReference type="Gene3D" id="2.150.10.10">
    <property type="entry name" value="Serralysin-like metalloprotease, C-terminal"/>
    <property type="match status" value="1"/>
</dbReference>
<dbReference type="InterPro" id="IPR001343">
    <property type="entry name" value="Hemolysn_Ca-bd"/>
</dbReference>
<dbReference type="Pfam" id="PF08548">
    <property type="entry name" value="Peptidase_M10_C"/>
    <property type="match status" value="1"/>
</dbReference>
<evidence type="ECO:0000313" key="7">
    <source>
        <dbReference type="Proteomes" id="UP000321085"/>
    </source>
</evidence>
<dbReference type="InterPro" id="IPR013858">
    <property type="entry name" value="Peptidase_M10B_C"/>
</dbReference>
<dbReference type="SUPFAM" id="SSF51120">
    <property type="entry name" value="beta-Roll"/>
    <property type="match status" value="2"/>
</dbReference>
<comment type="caution">
    <text evidence="6">The sequence shown here is derived from an EMBL/GenBank/DDBJ whole genome shotgun (WGS) entry which is preliminary data.</text>
</comment>
<evidence type="ECO:0000256" key="2">
    <source>
        <dbReference type="ARBA" id="ARBA00004613"/>
    </source>
</evidence>
<comment type="subcellular location">
    <subcellularLocation>
        <location evidence="2">Secreted</location>
    </subcellularLocation>
</comment>
<dbReference type="Pfam" id="PF00353">
    <property type="entry name" value="HemolysinCabind"/>
    <property type="match status" value="2"/>
</dbReference>
<sequence length="288" mass="29947">MSGELLINSSAATDGSNPQTAPSVEEMADGRLAITWHDNGDKVSTNIVNVREAAVTVNGTAGNDVYAGSDYNGNVLNGHGGNDKFFGGSGTDAIDGGTGIDTVTYEKALAGITASLTANRGTVGDAAGDTYAGIENLTGSNFNDTLTGDRAANAIGGGAGNDKVYGGLGNDVLTGGAGKDIFVFDTRANKTTNRDVIEDFSVRDDSIYLENKYFTSFGSKGSATNPQKLDKDFFKVGTKAQEKDNYLIYNKKTGVLSYDRDGSGSAKAVDIAVLDKGLSLKYTDFCVI</sequence>
<dbReference type="AlphaFoldDB" id="A0A512BVW9"/>
<evidence type="ECO:0000259" key="5">
    <source>
        <dbReference type="Pfam" id="PF08548"/>
    </source>
</evidence>
<dbReference type="OrthoDB" id="5380561at2"/>
<keyword evidence="7" id="KW-1185">Reference proteome</keyword>
<keyword evidence="4" id="KW-0677">Repeat</keyword>
<comment type="cofactor">
    <cofactor evidence="1">
        <name>Ca(2+)</name>
        <dbReference type="ChEBI" id="CHEBI:29108"/>
    </cofactor>
</comment>
<dbReference type="GO" id="GO:0005509">
    <property type="term" value="F:calcium ion binding"/>
    <property type="evidence" value="ECO:0007669"/>
    <property type="project" value="InterPro"/>
</dbReference>
<evidence type="ECO:0000313" key="6">
    <source>
        <dbReference type="EMBL" id="GEO16102.1"/>
    </source>
</evidence>
<accession>A0A512BVW9</accession>
<evidence type="ECO:0000256" key="4">
    <source>
        <dbReference type="ARBA" id="ARBA00022737"/>
    </source>
</evidence>
<dbReference type="InterPro" id="IPR011049">
    <property type="entry name" value="Serralysin-like_metalloprot_C"/>
</dbReference>
<keyword evidence="3" id="KW-0964">Secreted</keyword>
<dbReference type="GO" id="GO:0005615">
    <property type="term" value="C:extracellular space"/>
    <property type="evidence" value="ECO:0007669"/>
    <property type="project" value="InterPro"/>
</dbReference>
<dbReference type="PRINTS" id="PR00313">
    <property type="entry name" value="CABNDNGRPT"/>
</dbReference>
<gene>
    <name evidence="6" type="ORF">MAE02_37980</name>
</gene>
<dbReference type="EMBL" id="BJYU01000054">
    <property type="protein sequence ID" value="GEO16102.1"/>
    <property type="molecule type" value="Genomic_DNA"/>
</dbReference>
<proteinExistence type="predicted"/>
<name>A0A512BVW9_9HYPH</name>
<feature type="domain" description="Peptidase M10 serralysin C-terminal" evidence="5">
    <location>
        <begin position="153"/>
        <end position="211"/>
    </location>
</feature>
<dbReference type="RefSeq" id="WP_114187444.1">
    <property type="nucleotide sequence ID" value="NZ_BJYU01000054.1"/>
</dbReference>
<organism evidence="6 7">
    <name type="scientific">Microvirga aerophila</name>
    <dbReference type="NCBI Taxonomy" id="670291"/>
    <lineage>
        <taxon>Bacteria</taxon>
        <taxon>Pseudomonadati</taxon>
        <taxon>Pseudomonadota</taxon>
        <taxon>Alphaproteobacteria</taxon>
        <taxon>Hyphomicrobiales</taxon>
        <taxon>Methylobacteriaceae</taxon>
        <taxon>Microvirga</taxon>
    </lineage>
</organism>
<evidence type="ECO:0000256" key="1">
    <source>
        <dbReference type="ARBA" id="ARBA00001913"/>
    </source>
</evidence>
<reference evidence="6 7" key="1">
    <citation type="submission" date="2019-07" db="EMBL/GenBank/DDBJ databases">
        <title>Whole genome shotgun sequence of Microvirga aerophila NBRC 106136.</title>
        <authorList>
            <person name="Hosoyama A."/>
            <person name="Uohara A."/>
            <person name="Ohji S."/>
            <person name="Ichikawa N."/>
        </authorList>
    </citation>
    <scope>NUCLEOTIDE SEQUENCE [LARGE SCALE GENOMIC DNA]</scope>
    <source>
        <strain evidence="6 7">NBRC 106136</strain>
    </source>
</reference>
<dbReference type="Proteomes" id="UP000321085">
    <property type="component" value="Unassembled WGS sequence"/>
</dbReference>
<evidence type="ECO:0000256" key="3">
    <source>
        <dbReference type="ARBA" id="ARBA00022525"/>
    </source>
</evidence>
<dbReference type="PANTHER" id="PTHR38340:SF1">
    <property type="entry name" value="S-LAYER PROTEIN"/>
    <property type="match status" value="1"/>
</dbReference>
<dbReference type="PANTHER" id="PTHR38340">
    <property type="entry name" value="S-LAYER PROTEIN"/>
    <property type="match status" value="1"/>
</dbReference>